<evidence type="ECO:0000313" key="11">
    <source>
        <dbReference type="Proteomes" id="UP001213681"/>
    </source>
</evidence>
<reference evidence="10" key="1">
    <citation type="submission" date="2022-12" db="EMBL/GenBank/DDBJ databases">
        <authorList>
            <person name="Petersen C."/>
        </authorList>
    </citation>
    <scope>NUCLEOTIDE SEQUENCE</scope>
    <source>
        <strain evidence="10">IBT 16125</strain>
    </source>
</reference>
<evidence type="ECO:0000256" key="2">
    <source>
        <dbReference type="ARBA" id="ARBA00010617"/>
    </source>
</evidence>
<evidence type="ECO:0000313" key="10">
    <source>
        <dbReference type="EMBL" id="KAJ5432325.1"/>
    </source>
</evidence>
<dbReference type="GeneID" id="81605106"/>
<dbReference type="RefSeq" id="XP_056759617.1">
    <property type="nucleotide sequence ID" value="XM_056914863.1"/>
</dbReference>
<dbReference type="SUPFAM" id="SSF48264">
    <property type="entry name" value="Cytochrome P450"/>
    <property type="match status" value="1"/>
</dbReference>
<gene>
    <name evidence="10" type="ORF">N7458_011481</name>
</gene>
<feature type="binding site" description="axial binding residue" evidence="8">
    <location>
        <position position="523"/>
    </location>
    <ligand>
        <name>heme</name>
        <dbReference type="ChEBI" id="CHEBI:30413"/>
    </ligand>
    <ligandPart>
        <name>Fe</name>
        <dbReference type="ChEBI" id="CHEBI:18248"/>
    </ligandPart>
</feature>
<dbReference type="GO" id="GO:0005506">
    <property type="term" value="F:iron ion binding"/>
    <property type="evidence" value="ECO:0007669"/>
    <property type="project" value="InterPro"/>
</dbReference>
<evidence type="ECO:0000256" key="1">
    <source>
        <dbReference type="ARBA" id="ARBA00001971"/>
    </source>
</evidence>
<dbReference type="InterPro" id="IPR036396">
    <property type="entry name" value="Cyt_P450_sf"/>
</dbReference>
<evidence type="ECO:0000256" key="6">
    <source>
        <dbReference type="ARBA" id="ARBA00023004"/>
    </source>
</evidence>
<accession>A0AAD6BUT8</accession>
<comment type="caution">
    <text evidence="10">The sequence shown here is derived from an EMBL/GenBank/DDBJ whole genome shotgun (WGS) entry which is preliminary data.</text>
</comment>
<evidence type="ECO:0000256" key="9">
    <source>
        <dbReference type="SAM" id="Phobius"/>
    </source>
</evidence>
<keyword evidence="9" id="KW-0472">Membrane</keyword>
<dbReference type="PRINTS" id="PR00385">
    <property type="entry name" value="P450"/>
</dbReference>
<dbReference type="InterPro" id="IPR050196">
    <property type="entry name" value="Cytochrome_P450_Monoox"/>
</dbReference>
<feature type="transmembrane region" description="Helical" evidence="9">
    <location>
        <begin position="375"/>
        <end position="398"/>
    </location>
</feature>
<dbReference type="GO" id="GO:0020037">
    <property type="term" value="F:heme binding"/>
    <property type="evidence" value="ECO:0007669"/>
    <property type="project" value="InterPro"/>
</dbReference>
<sequence length="579" mass="64695">MPIPSGTSPNLNPSFYLIGDDLSTAQSVTLDAKWKLEDVKRAVGGFFHVAQPLGRHLSMNIKSSWLTSTGLSFHVGDSNQELTTVDEILCTPSSTNPIGLRVDGQAVQSPQGPEGLPLVGSFYEIFPDHLGNHYRLFRKYGHVIKTSNMGKTTYLTDSPEVAAVALAESAYMTKKINENHPLWGVKDNTAIFIGDTETENWRLAHKFLPPAMGPKAVRHYTPLMQECARKSFAVFDELDNRSQSWNVYQYMVKLASQTIGKFSLGTDFEHFTHVDAPLHPIVTNIANLLSLNKKITARGEWYRHLPFGDPARLKTVQKTIYSLLQEQIDRVKGSGIAGMPMNEAAINASCVVDYLLNAVDESGEKFPEGLVLANMLIVTGAGFTTTSALMSWLIYCLVKYEGTQDRLYEELCEAGIANAKEPVTWTPELAHSLSYLDCFVKETQRLHNASFQPGRTTKTDVVLPGGYRLPADSVIVPALYAIHTNPEVWRDPFRFDPGRWTSDEVKNKHRCAYIPFATGPRGCIGFNFALLEVKILLSELVSRYEFFKEGLDAVEYDPEFQLIRPLNFYVRAKKRAGVE</sequence>
<dbReference type="GO" id="GO:0004497">
    <property type="term" value="F:monooxygenase activity"/>
    <property type="evidence" value="ECO:0007669"/>
    <property type="project" value="UniProtKB-KW"/>
</dbReference>
<evidence type="ECO:0000256" key="7">
    <source>
        <dbReference type="ARBA" id="ARBA00023033"/>
    </source>
</evidence>
<dbReference type="Pfam" id="PF00067">
    <property type="entry name" value="p450"/>
    <property type="match status" value="1"/>
</dbReference>
<keyword evidence="9" id="KW-1133">Transmembrane helix</keyword>
<dbReference type="PANTHER" id="PTHR24291:SF50">
    <property type="entry name" value="BIFUNCTIONAL ALBAFLAVENONE MONOOXYGENASE_TERPENE SYNTHASE"/>
    <property type="match status" value="1"/>
</dbReference>
<dbReference type="AlphaFoldDB" id="A0AAD6BUT8"/>
<dbReference type="Proteomes" id="UP001213681">
    <property type="component" value="Unassembled WGS sequence"/>
</dbReference>
<dbReference type="EMBL" id="JAPVEA010000009">
    <property type="protein sequence ID" value="KAJ5432325.1"/>
    <property type="molecule type" value="Genomic_DNA"/>
</dbReference>
<organism evidence="10 11">
    <name type="scientific">Penicillium daleae</name>
    <dbReference type="NCBI Taxonomy" id="63821"/>
    <lineage>
        <taxon>Eukaryota</taxon>
        <taxon>Fungi</taxon>
        <taxon>Dikarya</taxon>
        <taxon>Ascomycota</taxon>
        <taxon>Pezizomycotina</taxon>
        <taxon>Eurotiomycetes</taxon>
        <taxon>Eurotiomycetidae</taxon>
        <taxon>Eurotiales</taxon>
        <taxon>Aspergillaceae</taxon>
        <taxon>Penicillium</taxon>
    </lineage>
</organism>
<evidence type="ECO:0000256" key="8">
    <source>
        <dbReference type="PIRSR" id="PIRSR602403-1"/>
    </source>
</evidence>
<name>A0AAD6BUT8_9EURO</name>
<dbReference type="FunFam" id="1.10.630.10:FF:000090">
    <property type="entry name" value="Cytochrome P450 monooxygenase"/>
    <property type="match status" value="1"/>
</dbReference>
<dbReference type="GO" id="GO:0043386">
    <property type="term" value="P:mycotoxin biosynthetic process"/>
    <property type="evidence" value="ECO:0007669"/>
    <property type="project" value="UniProtKB-ARBA"/>
</dbReference>
<keyword evidence="5" id="KW-0560">Oxidoreductase</keyword>
<dbReference type="Gene3D" id="1.10.630.10">
    <property type="entry name" value="Cytochrome P450"/>
    <property type="match status" value="1"/>
</dbReference>
<dbReference type="PRINTS" id="PR00465">
    <property type="entry name" value="EP450IV"/>
</dbReference>
<evidence type="ECO:0000256" key="3">
    <source>
        <dbReference type="ARBA" id="ARBA00022617"/>
    </source>
</evidence>
<keyword evidence="9" id="KW-0812">Transmembrane</keyword>
<dbReference type="InterPro" id="IPR002403">
    <property type="entry name" value="Cyt_P450_E_grp-IV"/>
</dbReference>
<keyword evidence="7" id="KW-0503">Monooxygenase</keyword>
<keyword evidence="4 8" id="KW-0479">Metal-binding</keyword>
<evidence type="ECO:0000256" key="4">
    <source>
        <dbReference type="ARBA" id="ARBA00022723"/>
    </source>
</evidence>
<dbReference type="InterPro" id="IPR001128">
    <property type="entry name" value="Cyt_P450"/>
</dbReference>
<keyword evidence="11" id="KW-1185">Reference proteome</keyword>
<dbReference type="GO" id="GO:0016705">
    <property type="term" value="F:oxidoreductase activity, acting on paired donors, with incorporation or reduction of molecular oxygen"/>
    <property type="evidence" value="ECO:0007669"/>
    <property type="project" value="InterPro"/>
</dbReference>
<keyword evidence="3 8" id="KW-0349">Heme</keyword>
<evidence type="ECO:0000256" key="5">
    <source>
        <dbReference type="ARBA" id="ARBA00023002"/>
    </source>
</evidence>
<dbReference type="PANTHER" id="PTHR24291">
    <property type="entry name" value="CYTOCHROME P450 FAMILY 4"/>
    <property type="match status" value="1"/>
</dbReference>
<keyword evidence="6 8" id="KW-0408">Iron</keyword>
<dbReference type="CDD" id="cd00302">
    <property type="entry name" value="cytochrome_P450"/>
    <property type="match status" value="1"/>
</dbReference>
<comment type="cofactor">
    <cofactor evidence="1 8">
        <name>heme</name>
        <dbReference type="ChEBI" id="CHEBI:30413"/>
    </cofactor>
</comment>
<proteinExistence type="inferred from homology"/>
<reference evidence="10" key="2">
    <citation type="journal article" date="2023" name="IMA Fungus">
        <title>Comparative genomic study of the Penicillium genus elucidates a diverse pangenome and 15 lateral gene transfer events.</title>
        <authorList>
            <person name="Petersen C."/>
            <person name="Sorensen T."/>
            <person name="Nielsen M.R."/>
            <person name="Sondergaard T.E."/>
            <person name="Sorensen J.L."/>
            <person name="Fitzpatrick D.A."/>
            <person name="Frisvad J.C."/>
            <person name="Nielsen K.L."/>
        </authorList>
    </citation>
    <scope>NUCLEOTIDE SEQUENCE</scope>
    <source>
        <strain evidence="10">IBT 16125</strain>
    </source>
</reference>
<comment type="similarity">
    <text evidence="2">Belongs to the cytochrome P450 family.</text>
</comment>
<protein>
    <submittedName>
        <fullName evidence="10">Cytochrome P450</fullName>
    </submittedName>
</protein>